<gene>
    <name evidence="2" type="ORF">Cgig2_010029</name>
</gene>
<accession>A0A9Q1K3S5</accession>
<keyword evidence="3" id="KW-1185">Reference proteome</keyword>
<evidence type="ECO:0000313" key="2">
    <source>
        <dbReference type="EMBL" id="KAJ8435910.1"/>
    </source>
</evidence>
<reference evidence="2" key="1">
    <citation type="submission" date="2022-04" db="EMBL/GenBank/DDBJ databases">
        <title>Carnegiea gigantea Genome sequencing and assembly v2.</title>
        <authorList>
            <person name="Copetti D."/>
            <person name="Sanderson M.J."/>
            <person name="Burquez A."/>
            <person name="Wojciechowski M.F."/>
        </authorList>
    </citation>
    <scope>NUCLEOTIDE SEQUENCE</scope>
    <source>
        <strain evidence="2">SGP5-SGP5p</strain>
        <tissue evidence="2">Aerial part</tissue>
    </source>
</reference>
<dbReference type="AlphaFoldDB" id="A0A9Q1K3S5"/>
<evidence type="ECO:0000256" key="1">
    <source>
        <dbReference type="SAM" id="Phobius"/>
    </source>
</evidence>
<keyword evidence="1" id="KW-0472">Membrane</keyword>
<dbReference type="EMBL" id="JAKOGI010000376">
    <property type="protein sequence ID" value="KAJ8435910.1"/>
    <property type="molecule type" value="Genomic_DNA"/>
</dbReference>
<feature type="transmembrane region" description="Helical" evidence="1">
    <location>
        <begin position="56"/>
        <end position="78"/>
    </location>
</feature>
<comment type="caution">
    <text evidence="2">The sequence shown here is derived from an EMBL/GenBank/DDBJ whole genome shotgun (WGS) entry which is preliminary data.</text>
</comment>
<sequence>MWKLAMAGIYPVGFRNWAPVVEGPAATDHRWSKSLGLDGGLENCPLSRYKMRLLRMVAPSFISHIDLYWAFFSWLFLVPLAPRRWLNMLPTILSGISTGLLFPDFQALCPSYKLAVAEEAAWCFELPELPQAIFYAMLLNEAGRLGVLYGQMLHVIELTLTKLRWSTFESWVWLNGDRIFEARFWVKAEQKEESSRSRTLGRWPILGENPSFGAGGGPHARPVHFQMINLCPCFLSRDAERAALDFELPQMVQATFYAMLLNYALELGIVSGFLADYLKSTLEGLRWTSFEACIEQAVEYIRDNFRWALRESSALGPRPLPLDYHGLCPRFDLRVATQYAHDSNIPEIVQVIFYAMVIDNAAELGLSSRFTMVYVMWAMRKLD</sequence>
<dbReference type="Proteomes" id="UP001153076">
    <property type="component" value="Unassembled WGS sequence"/>
</dbReference>
<keyword evidence="1" id="KW-0812">Transmembrane</keyword>
<evidence type="ECO:0000313" key="3">
    <source>
        <dbReference type="Proteomes" id="UP001153076"/>
    </source>
</evidence>
<proteinExistence type="predicted"/>
<protein>
    <submittedName>
        <fullName evidence="2">Uncharacterized protein</fullName>
    </submittedName>
</protein>
<organism evidence="2 3">
    <name type="scientific">Carnegiea gigantea</name>
    <dbReference type="NCBI Taxonomy" id="171969"/>
    <lineage>
        <taxon>Eukaryota</taxon>
        <taxon>Viridiplantae</taxon>
        <taxon>Streptophyta</taxon>
        <taxon>Embryophyta</taxon>
        <taxon>Tracheophyta</taxon>
        <taxon>Spermatophyta</taxon>
        <taxon>Magnoliopsida</taxon>
        <taxon>eudicotyledons</taxon>
        <taxon>Gunneridae</taxon>
        <taxon>Pentapetalae</taxon>
        <taxon>Caryophyllales</taxon>
        <taxon>Cactineae</taxon>
        <taxon>Cactaceae</taxon>
        <taxon>Cactoideae</taxon>
        <taxon>Echinocereeae</taxon>
        <taxon>Carnegiea</taxon>
    </lineage>
</organism>
<keyword evidence="1" id="KW-1133">Transmembrane helix</keyword>
<name>A0A9Q1K3S5_9CARY</name>